<dbReference type="GO" id="GO:0042597">
    <property type="term" value="C:periplasmic space"/>
    <property type="evidence" value="ECO:0007669"/>
    <property type="project" value="UniProtKB-SubCell"/>
</dbReference>
<evidence type="ECO:0000256" key="4">
    <source>
        <dbReference type="ARBA" id="ARBA00022723"/>
    </source>
</evidence>
<keyword evidence="8" id="KW-0406">Ion transport</keyword>
<comment type="subcellular location">
    <subcellularLocation>
        <location evidence="1">Periplasm</location>
    </subcellularLocation>
</comment>
<protein>
    <recommendedName>
        <fullName evidence="11">High-affinity zinc uptake system protein ZnuA</fullName>
    </recommendedName>
</protein>
<evidence type="ECO:0008006" key="11">
    <source>
        <dbReference type="Google" id="ProtNLM"/>
    </source>
</evidence>
<keyword evidence="4" id="KW-0479">Metal-binding</keyword>
<keyword evidence="6" id="KW-0574">Periplasm</keyword>
<dbReference type="CDD" id="cd01019">
    <property type="entry name" value="ZnuA"/>
    <property type="match status" value="1"/>
</dbReference>
<evidence type="ECO:0000256" key="2">
    <source>
        <dbReference type="ARBA" id="ARBA00011028"/>
    </source>
</evidence>
<organism evidence="10">
    <name type="scientific">marine metagenome</name>
    <dbReference type="NCBI Taxonomy" id="408172"/>
    <lineage>
        <taxon>unclassified sequences</taxon>
        <taxon>metagenomes</taxon>
        <taxon>ecological metagenomes</taxon>
    </lineage>
</organism>
<dbReference type="AlphaFoldDB" id="A0A381TL68"/>
<accession>A0A381TL68</accession>
<dbReference type="Pfam" id="PF01297">
    <property type="entry name" value="ZnuA"/>
    <property type="match status" value="1"/>
</dbReference>
<name>A0A381TL68_9ZZZZ</name>
<keyword evidence="3" id="KW-0813">Transport</keyword>
<dbReference type="GO" id="GO:0007155">
    <property type="term" value="P:cell adhesion"/>
    <property type="evidence" value="ECO:0007669"/>
    <property type="project" value="InterPro"/>
</dbReference>
<dbReference type="PRINTS" id="PR00690">
    <property type="entry name" value="ADHESNFAMILY"/>
</dbReference>
<keyword evidence="5" id="KW-0732">Signal</keyword>
<keyword evidence="7" id="KW-0862">Zinc</keyword>
<dbReference type="GO" id="GO:0046872">
    <property type="term" value="F:metal ion binding"/>
    <property type="evidence" value="ECO:0007669"/>
    <property type="project" value="UniProtKB-KW"/>
</dbReference>
<evidence type="ECO:0000256" key="7">
    <source>
        <dbReference type="ARBA" id="ARBA00022833"/>
    </source>
</evidence>
<evidence type="ECO:0000256" key="3">
    <source>
        <dbReference type="ARBA" id="ARBA00022448"/>
    </source>
</evidence>
<evidence type="ECO:0000313" key="10">
    <source>
        <dbReference type="EMBL" id="SVA16268.1"/>
    </source>
</evidence>
<dbReference type="PANTHER" id="PTHR42953:SF3">
    <property type="entry name" value="HIGH-AFFINITY ZINC UPTAKE SYSTEM PROTEIN ZNUA"/>
    <property type="match status" value="1"/>
</dbReference>
<dbReference type="GO" id="GO:0006829">
    <property type="term" value="P:zinc ion transport"/>
    <property type="evidence" value="ECO:0007669"/>
    <property type="project" value="InterPro"/>
</dbReference>
<dbReference type="InterPro" id="IPR006128">
    <property type="entry name" value="Lipoprotein_PsaA-like"/>
</dbReference>
<dbReference type="PANTHER" id="PTHR42953">
    <property type="entry name" value="HIGH-AFFINITY ZINC UPTAKE SYSTEM PROTEIN ZNUA-RELATED"/>
    <property type="match status" value="1"/>
</dbReference>
<keyword evidence="9" id="KW-1015">Disulfide bond</keyword>
<dbReference type="EMBL" id="UINC01004706">
    <property type="protein sequence ID" value="SVA16268.1"/>
    <property type="molecule type" value="Genomic_DNA"/>
</dbReference>
<dbReference type="Gene3D" id="3.40.50.1980">
    <property type="entry name" value="Nitrogenase molybdenum iron protein domain"/>
    <property type="match status" value="2"/>
</dbReference>
<reference evidence="10" key="1">
    <citation type="submission" date="2018-05" db="EMBL/GenBank/DDBJ databases">
        <authorList>
            <person name="Lanie J.A."/>
            <person name="Ng W.-L."/>
            <person name="Kazmierczak K.M."/>
            <person name="Andrzejewski T.M."/>
            <person name="Davidsen T.M."/>
            <person name="Wayne K.J."/>
            <person name="Tettelin H."/>
            <person name="Glass J.I."/>
            <person name="Rusch D."/>
            <person name="Podicherti R."/>
            <person name="Tsui H.-C.T."/>
            <person name="Winkler M.E."/>
        </authorList>
    </citation>
    <scope>NUCLEOTIDE SEQUENCE</scope>
</reference>
<evidence type="ECO:0000256" key="6">
    <source>
        <dbReference type="ARBA" id="ARBA00022764"/>
    </source>
</evidence>
<comment type="similarity">
    <text evidence="2">Belongs to the bacterial solute-binding protein 9 family.</text>
</comment>
<gene>
    <name evidence="10" type="ORF">METZ01_LOCUS69122</name>
</gene>
<evidence type="ECO:0000256" key="5">
    <source>
        <dbReference type="ARBA" id="ARBA00022729"/>
    </source>
</evidence>
<proteinExistence type="inferred from homology"/>
<dbReference type="InterPro" id="IPR035520">
    <property type="entry name" value="ZnuA"/>
</dbReference>
<dbReference type="InterPro" id="IPR006127">
    <property type="entry name" value="ZnuA-like"/>
</dbReference>
<evidence type="ECO:0000256" key="9">
    <source>
        <dbReference type="ARBA" id="ARBA00023157"/>
    </source>
</evidence>
<sequence>MKTGICFIFVIPLLWFNLAMAASDLKVVVSIKPFHSLVSTVMQGVSEPALLLNGNNSPHTYSLRPSAAVKLQNADLVFWGGENLEGFLAKPIHSLAAGARVVSFEDTPGLILRPFRSVKEWQELDPESENDQDHVKKHEIHRLPGNDPHIWLDPLNAQKITQYLVQILSEFDPENAQTYHSNGKKTILRLSDLNIQLETKMSSVSSKPYIVFHDAYQYFEKRYQLNPIASVIVSSGPSTSVGRLIDIRKKIKNKNVLCIFTEPQFSPKLVQTVISGTAVKKGILDPIGTSISPGPEMYFTLLNNISHSISTCFKK</sequence>
<dbReference type="SUPFAM" id="SSF53807">
    <property type="entry name" value="Helical backbone' metal receptor"/>
    <property type="match status" value="1"/>
</dbReference>
<dbReference type="InterPro" id="IPR050492">
    <property type="entry name" value="Bact_metal-bind_prot9"/>
</dbReference>
<evidence type="ECO:0000256" key="1">
    <source>
        <dbReference type="ARBA" id="ARBA00004418"/>
    </source>
</evidence>
<evidence type="ECO:0000256" key="8">
    <source>
        <dbReference type="ARBA" id="ARBA00023065"/>
    </source>
</evidence>